<organism evidence="1 2">
    <name type="scientific">Burkholderia lata (strain ATCC 17760 / DSM 23089 / LMG 22485 / NCIMB 9086 / R18194 / 383)</name>
    <dbReference type="NCBI Taxonomy" id="482957"/>
    <lineage>
        <taxon>Bacteria</taxon>
        <taxon>Pseudomonadati</taxon>
        <taxon>Pseudomonadota</taxon>
        <taxon>Betaproteobacteria</taxon>
        <taxon>Burkholderiales</taxon>
        <taxon>Burkholderiaceae</taxon>
        <taxon>Burkholderia</taxon>
        <taxon>Burkholderia cepacia complex</taxon>
    </lineage>
</organism>
<evidence type="ECO:0000313" key="1">
    <source>
        <dbReference type="EMBL" id="VWB94830.1"/>
    </source>
</evidence>
<reference evidence="1 2" key="1">
    <citation type="submission" date="2019-09" db="EMBL/GenBank/DDBJ databases">
        <authorList>
            <person name="Depoorter E."/>
        </authorList>
    </citation>
    <scope>NUCLEOTIDE SEQUENCE [LARGE SCALE GENOMIC DNA]</scope>
    <source>
        <strain evidence="1">LMG 23254</strain>
    </source>
</reference>
<dbReference type="AlphaFoldDB" id="A0A6P2NJL5"/>
<accession>A0A6P2NJL5</accession>
<dbReference type="EMBL" id="CABVPW010000023">
    <property type="protein sequence ID" value="VWB94830.1"/>
    <property type="molecule type" value="Genomic_DNA"/>
</dbReference>
<name>A0A6P2NJL5_BURL3</name>
<evidence type="ECO:0000313" key="2">
    <source>
        <dbReference type="Proteomes" id="UP000494218"/>
    </source>
</evidence>
<protein>
    <submittedName>
        <fullName evidence="1">Uncharacterized protein</fullName>
    </submittedName>
</protein>
<dbReference type="Proteomes" id="UP000494218">
    <property type="component" value="Unassembled WGS sequence"/>
</dbReference>
<proteinExistence type="predicted"/>
<sequence length="58" mass="6502">MWALRESAEGGNVSLLSMNAGWPFEYEPTFENYSADTCLIKVRAIARARYGTDISRSV</sequence>
<gene>
    <name evidence="1" type="ORF">BLA23254_04496</name>
</gene>